<evidence type="ECO:0008006" key="3">
    <source>
        <dbReference type="Google" id="ProtNLM"/>
    </source>
</evidence>
<reference evidence="1 2" key="1">
    <citation type="submission" date="2016-04" db="EMBL/GenBank/DDBJ databases">
        <authorList>
            <person name="Chen L."/>
            <person name="Zhuang W."/>
            <person name="Wang G."/>
        </authorList>
    </citation>
    <scope>NUCLEOTIDE SEQUENCE [LARGE SCALE GENOMIC DNA]</scope>
    <source>
        <strain evidence="2">GR20</strain>
    </source>
</reference>
<dbReference type="InterPro" id="IPR041662">
    <property type="entry name" value="SusD-like_2"/>
</dbReference>
<gene>
    <name evidence="1" type="ORF">A4D02_10855</name>
</gene>
<evidence type="ECO:0000313" key="1">
    <source>
        <dbReference type="EMBL" id="OQP44115.1"/>
    </source>
</evidence>
<dbReference type="Proteomes" id="UP000192277">
    <property type="component" value="Unassembled WGS sequence"/>
</dbReference>
<comment type="caution">
    <text evidence="1">The sequence shown here is derived from an EMBL/GenBank/DDBJ whole genome shotgun (WGS) entry which is preliminary data.</text>
</comment>
<keyword evidence="2" id="KW-1185">Reference proteome</keyword>
<protein>
    <recommendedName>
        <fullName evidence="3">Lipoprotein</fullName>
    </recommendedName>
</protein>
<proteinExistence type="predicted"/>
<dbReference type="RefSeq" id="WP_014218965.1">
    <property type="nucleotide sequence ID" value="NZ_LWBO01000034.1"/>
</dbReference>
<evidence type="ECO:0000313" key="2">
    <source>
        <dbReference type="Proteomes" id="UP000192277"/>
    </source>
</evidence>
<dbReference type="InterPro" id="IPR011990">
    <property type="entry name" value="TPR-like_helical_dom_sf"/>
</dbReference>
<dbReference type="Gene3D" id="1.25.40.390">
    <property type="match status" value="1"/>
</dbReference>
<name>A0ABX3NS84_9BACT</name>
<accession>A0ABX3NS84</accession>
<dbReference type="PROSITE" id="PS51257">
    <property type="entry name" value="PROKAR_LIPOPROTEIN"/>
    <property type="match status" value="1"/>
</dbReference>
<sequence length="525" mass="58645">MKRIQYIPLFLALAFTACKKSFNDMNKNENKPSSVQPSLLLNGIEFNMYEAPNNMKERWCQYYCCNYDYYGNNRYDFGSGDDYYATLKNVTKMEEEAIKGGAASLNPYTTLAKFFKAYFFTKMSLAMGDLPMTSALQGRANLTPDYDSQKKIFQQSLLWLDSANNELAQLITAKDNTLERDFYYGNDLSKWQKLVNTYRIRLLIHLSKRTDDADINVKQQFAAIVGNKTKYPIMEDATDNLQFVYVHPSNDYPMNPGTFGFDGSRYNTSGTYIGLLTQLQDPRVFVTAEPAAALVTAGKSTTSYDAYLGASPGEDLGAMYIKANGGQYSLINRRHYYQTYLGENSIQIGFAEMCFNIAEGIARGWAASGALGTAEDYYKAGIKTSMAFYGIPESGKFNAYFIKDGSPGGSDAKYDVVSINVDFGAYYAQTAVTYAGNNAAGITQILNQKYLALFRHSGLESYFTYRRTGVPNFTTGPGTGNSGRIAMRFQYPVNEKAGNTTNYTKALQGQFNGNDDINGLMWIIK</sequence>
<dbReference type="SUPFAM" id="SSF48452">
    <property type="entry name" value="TPR-like"/>
    <property type="match status" value="1"/>
</dbReference>
<dbReference type="Pfam" id="PF12771">
    <property type="entry name" value="SusD-like_2"/>
    <property type="match status" value="1"/>
</dbReference>
<dbReference type="EMBL" id="LWBO01000034">
    <property type="protein sequence ID" value="OQP44115.1"/>
    <property type="molecule type" value="Genomic_DNA"/>
</dbReference>
<organism evidence="1 2">
    <name type="scientific">Niastella koreensis</name>
    <dbReference type="NCBI Taxonomy" id="354356"/>
    <lineage>
        <taxon>Bacteria</taxon>
        <taxon>Pseudomonadati</taxon>
        <taxon>Bacteroidota</taxon>
        <taxon>Chitinophagia</taxon>
        <taxon>Chitinophagales</taxon>
        <taxon>Chitinophagaceae</taxon>
        <taxon>Niastella</taxon>
    </lineage>
</organism>